<evidence type="ECO:0000256" key="2">
    <source>
        <dbReference type="SAM" id="MobiDB-lite"/>
    </source>
</evidence>
<accession>A0ABS1DAB5</accession>
<keyword evidence="4" id="KW-1185">Reference proteome</keyword>
<evidence type="ECO:0000313" key="4">
    <source>
        <dbReference type="Proteomes" id="UP001296873"/>
    </source>
</evidence>
<sequence length="133" mass="14789">MSRSLKERRNAIKEKQRKLEEELRRAQEAEAQLIAPMVRKIAAASEEAANSVLLNSIDLLDDVRFEKNEMIKRIEETLQAWVNEQVGDVESDETDDEDGGAKPDNKSTTTTPGHAFTGHRESPESGLGNAGIE</sequence>
<organism evidence="3 4">
    <name type="scientific">Rhodovibrio sodomensis</name>
    <dbReference type="NCBI Taxonomy" id="1088"/>
    <lineage>
        <taxon>Bacteria</taxon>
        <taxon>Pseudomonadati</taxon>
        <taxon>Pseudomonadota</taxon>
        <taxon>Alphaproteobacteria</taxon>
        <taxon>Rhodospirillales</taxon>
        <taxon>Rhodovibrionaceae</taxon>
        <taxon>Rhodovibrio</taxon>
    </lineage>
</organism>
<evidence type="ECO:0000313" key="3">
    <source>
        <dbReference type="EMBL" id="MBK1666949.1"/>
    </source>
</evidence>
<keyword evidence="1" id="KW-0175">Coiled coil</keyword>
<evidence type="ECO:0000256" key="1">
    <source>
        <dbReference type="SAM" id="Coils"/>
    </source>
</evidence>
<name>A0ABS1DAB5_9PROT</name>
<dbReference type="Proteomes" id="UP001296873">
    <property type="component" value="Unassembled WGS sequence"/>
</dbReference>
<reference evidence="3 4" key="1">
    <citation type="journal article" date="2020" name="Microorganisms">
        <title>Osmotic Adaptation and Compatible Solute Biosynthesis of Phototrophic Bacteria as Revealed from Genome Analyses.</title>
        <authorList>
            <person name="Imhoff J.F."/>
            <person name="Rahn T."/>
            <person name="Kunzel S."/>
            <person name="Keller A."/>
            <person name="Neulinger S.C."/>
        </authorList>
    </citation>
    <scope>NUCLEOTIDE SEQUENCE [LARGE SCALE GENOMIC DNA]</scope>
    <source>
        <strain evidence="3 4">DSM 9895</strain>
    </source>
</reference>
<feature type="region of interest" description="Disordered" evidence="2">
    <location>
        <begin position="84"/>
        <end position="133"/>
    </location>
</feature>
<feature type="compositionally biased region" description="Acidic residues" evidence="2">
    <location>
        <begin position="87"/>
        <end position="98"/>
    </location>
</feature>
<gene>
    <name evidence="3" type="ORF">CKO28_02685</name>
</gene>
<comment type="caution">
    <text evidence="3">The sequence shown here is derived from an EMBL/GenBank/DDBJ whole genome shotgun (WGS) entry which is preliminary data.</text>
</comment>
<proteinExistence type="predicted"/>
<dbReference type="RefSeq" id="WP_200339007.1">
    <property type="nucleotide sequence ID" value="NZ_NRRL01000003.1"/>
</dbReference>
<protein>
    <submittedName>
        <fullName evidence="3">Uncharacterized protein</fullName>
    </submittedName>
</protein>
<feature type="coiled-coil region" evidence="1">
    <location>
        <begin position="2"/>
        <end position="32"/>
    </location>
</feature>
<dbReference type="EMBL" id="NRRL01000003">
    <property type="protein sequence ID" value="MBK1666949.1"/>
    <property type="molecule type" value="Genomic_DNA"/>
</dbReference>